<evidence type="ECO:0000313" key="2">
    <source>
        <dbReference type="EMBL" id="SSZ47195.1"/>
    </source>
</evidence>
<dbReference type="CDD" id="cd00761">
    <property type="entry name" value="Glyco_tranf_GTA_type"/>
    <property type="match status" value="1"/>
</dbReference>
<dbReference type="EC" id="2.4.1.212" evidence="2"/>
<keyword evidence="2" id="KW-0328">Glycosyltransferase</keyword>
<dbReference type="PANTHER" id="PTHR22916:SF3">
    <property type="entry name" value="UDP-GLCNAC:BETAGAL BETA-1,3-N-ACETYLGLUCOSAMINYLTRANSFERASE-LIKE PROTEIN 1"/>
    <property type="match status" value="1"/>
</dbReference>
<keyword evidence="2" id="KW-0808">Transferase</keyword>
<dbReference type="InterPro" id="IPR001173">
    <property type="entry name" value="Glyco_trans_2-like"/>
</dbReference>
<organism evidence="2 3">
    <name type="scientific">Bergeyella zoohelcum</name>
    <dbReference type="NCBI Taxonomy" id="1015"/>
    <lineage>
        <taxon>Bacteria</taxon>
        <taxon>Pseudomonadati</taxon>
        <taxon>Bacteroidota</taxon>
        <taxon>Flavobacteriia</taxon>
        <taxon>Flavobacteriales</taxon>
        <taxon>Weeksellaceae</taxon>
        <taxon>Bergeyella</taxon>
    </lineage>
</organism>
<dbReference type="SUPFAM" id="SSF53448">
    <property type="entry name" value="Nucleotide-diphospho-sugar transferases"/>
    <property type="match status" value="1"/>
</dbReference>
<proteinExistence type="predicted"/>
<protein>
    <submittedName>
        <fullName evidence="2">Hyaluronan synthase</fullName>
        <ecNumber evidence="2">2.4.1.212</ecNumber>
    </submittedName>
</protein>
<dbReference type="Pfam" id="PF00535">
    <property type="entry name" value="Glycos_transf_2"/>
    <property type="match status" value="1"/>
</dbReference>
<reference evidence="2 3" key="1">
    <citation type="submission" date="2018-06" db="EMBL/GenBank/DDBJ databases">
        <authorList>
            <consortium name="Pathogen Informatics"/>
            <person name="Doyle S."/>
        </authorList>
    </citation>
    <scope>NUCLEOTIDE SEQUENCE [LARGE SCALE GENOMIC DNA]</scope>
    <source>
        <strain evidence="2 3">NCTC11661</strain>
    </source>
</reference>
<dbReference type="InterPro" id="IPR029044">
    <property type="entry name" value="Nucleotide-diphossugar_trans"/>
</dbReference>
<evidence type="ECO:0000313" key="3">
    <source>
        <dbReference type="Proteomes" id="UP000255515"/>
    </source>
</evidence>
<sequence length="269" mass="31932">MVKFSLLVAHYNNFRYFQDCYRSIITQTYQSFEVIIVDDCSTDGSFEKVKDLVQNDDRFKVYQNEENRGVGYTKKKCIALATGDICGFLDPDDALVENALEISLENYENRNVVATYSQFYLCDEDLTIQKIFPNSRKIQNNNPLFLNINFEVAHFFTFRREVYLNTDLMVESYKVAEDQDLYLKLYEKGEFFFISQPLLLYRIHSKGLSHDKKNSDLRNVAWHQVLKTTLRRRNITQIYGKKVSEIENLPKFIFEKENTFLKRLLRKFL</sequence>
<feature type="domain" description="Glycosyltransferase 2-like" evidence="1">
    <location>
        <begin position="5"/>
        <end position="163"/>
    </location>
</feature>
<dbReference type="Gene3D" id="3.90.550.10">
    <property type="entry name" value="Spore Coat Polysaccharide Biosynthesis Protein SpsA, Chain A"/>
    <property type="match status" value="1"/>
</dbReference>
<dbReference type="AlphaFoldDB" id="A0A376C046"/>
<evidence type="ECO:0000259" key="1">
    <source>
        <dbReference type="Pfam" id="PF00535"/>
    </source>
</evidence>
<dbReference type="GO" id="GO:0050501">
    <property type="term" value="F:hyaluronan synthase activity"/>
    <property type="evidence" value="ECO:0007669"/>
    <property type="project" value="UniProtKB-EC"/>
</dbReference>
<dbReference type="EMBL" id="UFTJ01000001">
    <property type="protein sequence ID" value="SSZ47195.1"/>
    <property type="molecule type" value="Genomic_DNA"/>
</dbReference>
<dbReference type="Proteomes" id="UP000255515">
    <property type="component" value="Unassembled WGS sequence"/>
</dbReference>
<dbReference type="RefSeq" id="WP_002686397.1">
    <property type="nucleotide sequence ID" value="NZ_UFTJ01000001.1"/>
</dbReference>
<name>A0A376C046_9FLAO</name>
<accession>A0A376C046</accession>
<dbReference type="PANTHER" id="PTHR22916">
    <property type="entry name" value="GLYCOSYLTRANSFERASE"/>
    <property type="match status" value="1"/>
</dbReference>
<gene>
    <name evidence="2" type="primary">hyaD_3</name>
    <name evidence="2" type="ORF">NCTC11661_00861</name>
</gene>